<gene>
    <name evidence="1" type="ORF">AVEN_212107_1</name>
</gene>
<accession>A0A4Y2RDV2</accession>
<evidence type="ECO:0000313" key="1">
    <source>
        <dbReference type="EMBL" id="GBN73883.1"/>
    </source>
</evidence>
<sequence length="105" mass="12063">MLLCVFTAGKYLSQVKRVHEPLFEIINSRHHLPAEQRKKQVLRPILVMFSSSKTAFSVHFTSMLRRGRIPLISSSCRLHSHIPAGAFCHLKPNEMPSHRFTNQLS</sequence>
<protein>
    <submittedName>
        <fullName evidence="1">Uncharacterized protein</fullName>
    </submittedName>
</protein>
<organism evidence="1 2">
    <name type="scientific">Araneus ventricosus</name>
    <name type="common">Orbweaver spider</name>
    <name type="synonym">Epeira ventricosa</name>
    <dbReference type="NCBI Taxonomy" id="182803"/>
    <lineage>
        <taxon>Eukaryota</taxon>
        <taxon>Metazoa</taxon>
        <taxon>Ecdysozoa</taxon>
        <taxon>Arthropoda</taxon>
        <taxon>Chelicerata</taxon>
        <taxon>Arachnida</taxon>
        <taxon>Araneae</taxon>
        <taxon>Araneomorphae</taxon>
        <taxon>Entelegynae</taxon>
        <taxon>Araneoidea</taxon>
        <taxon>Araneidae</taxon>
        <taxon>Araneus</taxon>
    </lineage>
</organism>
<name>A0A4Y2RDV2_ARAVE</name>
<dbReference type="EMBL" id="BGPR01016704">
    <property type="protein sequence ID" value="GBN73883.1"/>
    <property type="molecule type" value="Genomic_DNA"/>
</dbReference>
<keyword evidence="2" id="KW-1185">Reference proteome</keyword>
<evidence type="ECO:0000313" key="2">
    <source>
        <dbReference type="Proteomes" id="UP000499080"/>
    </source>
</evidence>
<comment type="caution">
    <text evidence="1">The sequence shown here is derived from an EMBL/GenBank/DDBJ whole genome shotgun (WGS) entry which is preliminary data.</text>
</comment>
<proteinExistence type="predicted"/>
<dbReference type="Proteomes" id="UP000499080">
    <property type="component" value="Unassembled WGS sequence"/>
</dbReference>
<dbReference type="AlphaFoldDB" id="A0A4Y2RDV2"/>
<reference evidence="1 2" key="1">
    <citation type="journal article" date="2019" name="Sci. Rep.">
        <title>Orb-weaving spider Araneus ventricosus genome elucidates the spidroin gene catalogue.</title>
        <authorList>
            <person name="Kono N."/>
            <person name="Nakamura H."/>
            <person name="Ohtoshi R."/>
            <person name="Moran D.A.P."/>
            <person name="Shinohara A."/>
            <person name="Yoshida Y."/>
            <person name="Fujiwara M."/>
            <person name="Mori M."/>
            <person name="Tomita M."/>
            <person name="Arakawa K."/>
        </authorList>
    </citation>
    <scope>NUCLEOTIDE SEQUENCE [LARGE SCALE GENOMIC DNA]</scope>
</reference>